<evidence type="ECO:0000313" key="1">
    <source>
        <dbReference type="EMBL" id="APJ03097.1"/>
    </source>
</evidence>
<dbReference type="STRING" id="1915309.AXG55_03915"/>
<keyword evidence="2" id="KW-1185">Reference proteome</keyword>
<name>A0A1L4CYT1_9BACT</name>
<evidence type="ECO:0000313" key="2">
    <source>
        <dbReference type="Proteomes" id="UP000184731"/>
    </source>
</evidence>
<dbReference type="Proteomes" id="UP000184731">
    <property type="component" value="Chromosome"/>
</dbReference>
<dbReference type="RefSeq" id="WP_148696817.1">
    <property type="nucleotide sequence ID" value="NZ_CP017834.1"/>
</dbReference>
<sequence length="177" mass="21243">MKKIKILMSCMIFFILNSIFINSYSQEYTYVFCSDNRDNWKWLLDANGNYIIIKGKWERFHVEGIFFTYFIPDDPLNKIFYLSRKCVNDFGIHYETPYPANNITSRWSLFALNNNHFYQGKIAIDYKIGRSTYTKLFRIHSDYYNNKYSIENFNKSFITLNSILNRIKINFLLKDGA</sequence>
<proteinExistence type="predicted"/>
<organism evidence="1 2">
    <name type="scientific">Silvanigrella aquatica</name>
    <dbReference type="NCBI Taxonomy" id="1915309"/>
    <lineage>
        <taxon>Bacteria</taxon>
        <taxon>Pseudomonadati</taxon>
        <taxon>Bdellovibrionota</taxon>
        <taxon>Oligoflexia</taxon>
        <taxon>Silvanigrellales</taxon>
        <taxon>Silvanigrellaceae</taxon>
        <taxon>Silvanigrella</taxon>
    </lineage>
</organism>
<accession>A0A1L4CYT1</accession>
<dbReference type="OrthoDB" id="9766544at2"/>
<reference evidence="1 2" key="1">
    <citation type="submission" date="2016-10" db="EMBL/GenBank/DDBJ databases">
        <title>Silvanigrella aquatica sp. nov., isolated from a freshwater lake located in the Black Forest, Germany, description of Silvanigrellaceae fam. nov., Silvanigrellales ord. nov., reclassification of the order Bdellovibrionales in the class Oligoflexia, reclassification of the families Bacteriovoracaceae and Halobacteriovoraceae in the new order Bacteriovoracales ord. nov., and reclassification of the family Pseudobacteriovoracaceae in the order Oligoflexiales.</title>
        <authorList>
            <person name="Hahn M.W."/>
            <person name="Schmidt J."/>
            <person name="Koll U."/>
            <person name="Rohde M."/>
            <person name="Verbag S."/>
            <person name="Pitt A."/>
            <person name="Nakai R."/>
            <person name="Naganuma T."/>
            <person name="Lang E."/>
        </authorList>
    </citation>
    <scope>NUCLEOTIDE SEQUENCE [LARGE SCALE GENOMIC DNA]</scope>
    <source>
        <strain evidence="1 2">MWH-Nonnen-W8red</strain>
    </source>
</reference>
<gene>
    <name evidence="1" type="ORF">AXG55_03915</name>
</gene>
<dbReference type="AlphaFoldDB" id="A0A1L4CYT1"/>
<protein>
    <submittedName>
        <fullName evidence="1">Uncharacterized protein</fullName>
    </submittedName>
</protein>
<dbReference type="EMBL" id="CP017834">
    <property type="protein sequence ID" value="APJ03097.1"/>
    <property type="molecule type" value="Genomic_DNA"/>
</dbReference>
<dbReference type="KEGG" id="saqi:AXG55_03915"/>